<feature type="region of interest" description="Disordered" evidence="13">
    <location>
        <begin position="117"/>
        <end position="168"/>
    </location>
</feature>
<feature type="compositionally biased region" description="Polar residues" evidence="13">
    <location>
        <begin position="158"/>
        <end position="168"/>
    </location>
</feature>
<dbReference type="STRING" id="50376.A0A517LGP0"/>
<keyword evidence="16" id="KW-1185">Reference proteome</keyword>
<dbReference type="InterPro" id="IPR027417">
    <property type="entry name" value="P-loop_NTPase"/>
</dbReference>
<feature type="compositionally biased region" description="Polar residues" evidence="13">
    <location>
        <begin position="89"/>
        <end position="102"/>
    </location>
</feature>
<keyword evidence="6 10" id="KW-0067">ATP-binding</keyword>
<feature type="compositionally biased region" description="Polar residues" evidence="13">
    <location>
        <begin position="292"/>
        <end position="302"/>
    </location>
</feature>
<dbReference type="GO" id="GO:0007018">
    <property type="term" value="P:microtubule-based movement"/>
    <property type="evidence" value="ECO:0007669"/>
    <property type="project" value="InterPro"/>
</dbReference>
<keyword evidence="5 10" id="KW-0547">Nucleotide-binding</keyword>
<sequence length="988" mass="109455">MDASSSDHGRDTKTGLRKPAKYSILSGGGLSEMTDAEQNSRQTSMPPPSIPVPTTSKHRSNISITEQPALKMRKTSTETAGEVKETHISRQSASIRHVNSTAKSAIPARVNLSVSTNRTYHAKSSNNGAYRSGLQRSQSAMAQNAANKVQTRARPGTSHGSRQLSSITQANESIAANTSGTEQISYISSYNVNSLARNRTRKRVVSAQSIATSRASSSCSGTTLVSSKQGISRSNSVALVSHQDSRISSLSALNMAFSKVTLQDQPELEEDQSLSYCETNGAAQPKTPRPPQSSQIPVSTPKKNIETSVVKFQAPPTLLKPRANSSPQKSPSRPLYMSKDTNLLAPIAWEAQGAIDKRLESMQNMFETMKSQMDGTNFESKSMKDMIEMLRARVAELEAEKNRLTLQIEHFHNQVSEANEQAREASLVAEQGRRNHEIEIDELERKHRYQLEDLDSQHKREVHELERKAATVQDEIRRETRDEIDQLIRSHNELLAELKSRSKAELEQERAERRQEVDEITAQRDAQLTASATDIGQKEREAAMVREELDRKATEIERERTLRQNIEHKLSEVAANTVSLEAANSALKAKMDFLASDNEAQSQAFADLRMQMLQAQQAAELANEKLRAEETLRRKLHNQVQELKGNIRVFCRVRPIIGDDDKTPAVIDFPDQKDESKEIVVKGDEKKSALGNVTASNHAFSFDRVFDPTSNNSDIFDEISQLVQSALDGYNVCIFCYGQTGSGKTHTMSSPDGMIPRAVTQIYESAKTLEEKGWSYKMVGSFVEVYNENINDLLGKAEDLDRKKHTIQHEGNKTTITDTETVELDSADRVYEVLKRADGNRTVAATKANSRSSRSHSVFILSLVGVNGQTGEKSEGTLNLVDLAGSERLAHSQAEGDRLKETQNINKSLSCLGDVIGALGKGNKAHIPYRNSKLTYLLQNSLGGNSKTLMFVMVSPMRDHLSETLTSLKFATQVHNTHIGTAKQKKSH</sequence>
<dbReference type="PANTHER" id="PTHR47972">
    <property type="entry name" value="KINESIN-LIKE PROTEIN KLP-3"/>
    <property type="match status" value="1"/>
</dbReference>
<reference evidence="15 16" key="1">
    <citation type="submission" date="2019-07" db="EMBL/GenBank/DDBJ databases">
        <title>Finished genome of Venturia effusa.</title>
        <authorList>
            <person name="Young C.A."/>
            <person name="Cox M.P."/>
            <person name="Ganley A.R.D."/>
            <person name="David W.J."/>
        </authorList>
    </citation>
    <scope>NUCLEOTIDE SEQUENCE [LARGE SCALE GENOMIC DNA]</scope>
    <source>
        <strain evidence="16">albino</strain>
    </source>
</reference>
<feature type="region of interest" description="Disordered" evidence="13">
    <location>
        <begin position="279"/>
        <end position="337"/>
    </location>
</feature>
<evidence type="ECO:0000256" key="3">
    <source>
        <dbReference type="ARBA" id="ARBA00022490"/>
    </source>
</evidence>
<dbReference type="InterPro" id="IPR027640">
    <property type="entry name" value="Kinesin-like_fam"/>
</dbReference>
<gene>
    <name evidence="15" type="ORF">FKW77_002258</name>
</gene>
<keyword evidence="4 11" id="KW-0493">Microtubule</keyword>
<dbReference type="OrthoDB" id="3176171at2759"/>
<evidence type="ECO:0000256" key="12">
    <source>
        <dbReference type="SAM" id="Coils"/>
    </source>
</evidence>
<dbReference type="SMART" id="SM00129">
    <property type="entry name" value="KISc"/>
    <property type="match status" value="1"/>
</dbReference>
<evidence type="ECO:0000256" key="6">
    <source>
        <dbReference type="ARBA" id="ARBA00022840"/>
    </source>
</evidence>
<accession>A0A517LGP0</accession>
<dbReference type="CDD" id="cd01366">
    <property type="entry name" value="KISc_C_terminal"/>
    <property type="match status" value="1"/>
</dbReference>
<feature type="coiled-coil region" evidence="12">
    <location>
        <begin position="380"/>
        <end position="523"/>
    </location>
</feature>
<dbReference type="PROSITE" id="PS00411">
    <property type="entry name" value="KINESIN_MOTOR_1"/>
    <property type="match status" value="1"/>
</dbReference>
<feature type="compositionally biased region" description="Polar residues" evidence="13">
    <location>
        <begin position="117"/>
        <end position="150"/>
    </location>
</feature>
<keyword evidence="8 10" id="KW-0505">Motor protein</keyword>
<dbReference type="InterPro" id="IPR036961">
    <property type="entry name" value="Kinesin_motor_dom_sf"/>
</dbReference>
<evidence type="ECO:0000256" key="13">
    <source>
        <dbReference type="SAM" id="MobiDB-lite"/>
    </source>
</evidence>
<keyword evidence="7 12" id="KW-0175">Coiled coil</keyword>
<evidence type="ECO:0000259" key="14">
    <source>
        <dbReference type="PROSITE" id="PS50067"/>
    </source>
</evidence>
<dbReference type="Proteomes" id="UP000316270">
    <property type="component" value="Chromosome 12"/>
</dbReference>
<feature type="coiled-coil region" evidence="12">
    <location>
        <begin position="605"/>
        <end position="646"/>
    </location>
</feature>
<protein>
    <recommendedName>
        <fullName evidence="11">Kinesin-like protein</fullName>
    </recommendedName>
</protein>
<proteinExistence type="inferred from homology"/>
<name>A0A517LGP0_9PEZI</name>
<dbReference type="EMBL" id="CP042196">
    <property type="protein sequence ID" value="QDS74807.1"/>
    <property type="molecule type" value="Genomic_DNA"/>
</dbReference>
<dbReference type="Pfam" id="PF00225">
    <property type="entry name" value="Kinesin"/>
    <property type="match status" value="1"/>
</dbReference>
<evidence type="ECO:0000256" key="2">
    <source>
        <dbReference type="ARBA" id="ARBA00010899"/>
    </source>
</evidence>
<dbReference type="InterPro" id="IPR001752">
    <property type="entry name" value="Kinesin_motor_dom"/>
</dbReference>
<feature type="compositionally biased region" description="Basic and acidic residues" evidence="13">
    <location>
        <begin position="1"/>
        <end position="14"/>
    </location>
</feature>
<comment type="similarity">
    <text evidence="2">Belongs to the TRAFAC class myosin-kinesin ATPase superfamily. Kinesin family. KIN-14 subfamily.</text>
</comment>
<comment type="subcellular location">
    <subcellularLocation>
        <location evidence="1">Cytoplasm</location>
        <location evidence="1">Cytoskeleton</location>
    </subcellularLocation>
</comment>
<feature type="binding site" evidence="10">
    <location>
        <begin position="738"/>
        <end position="745"/>
    </location>
    <ligand>
        <name>ATP</name>
        <dbReference type="ChEBI" id="CHEBI:30616"/>
    </ligand>
</feature>
<keyword evidence="3" id="KW-0963">Cytoplasm</keyword>
<dbReference type="PRINTS" id="PR00380">
    <property type="entry name" value="KINESINHEAVY"/>
</dbReference>
<evidence type="ECO:0000313" key="15">
    <source>
        <dbReference type="EMBL" id="QDS74807.1"/>
    </source>
</evidence>
<evidence type="ECO:0000256" key="11">
    <source>
        <dbReference type="RuleBase" id="RU000394"/>
    </source>
</evidence>
<dbReference type="GO" id="GO:0090307">
    <property type="term" value="P:mitotic spindle assembly"/>
    <property type="evidence" value="ECO:0007669"/>
    <property type="project" value="UniProtKB-ARBA"/>
</dbReference>
<dbReference type="SUPFAM" id="SSF52540">
    <property type="entry name" value="P-loop containing nucleoside triphosphate hydrolases"/>
    <property type="match status" value="1"/>
</dbReference>
<evidence type="ECO:0000256" key="10">
    <source>
        <dbReference type="PROSITE-ProRule" id="PRU00283"/>
    </source>
</evidence>
<evidence type="ECO:0000313" key="16">
    <source>
        <dbReference type="Proteomes" id="UP000316270"/>
    </source>
</evidence>
<evidence type="ECO:0000256" key="1">
    <source>
        <dbReference type="ARBA" id="ARBA00004245"/>
    </source>
</evidence>
<dbReference type="PROSITE" id="PS50067">
    <property type="entry name" value="KINESIN_MOTOR_2"/>
    <property type="match status" value="1"/>
</dbReference>
<evidence type="ECO:0000256" key="8">
    <source>
        <dbReference type="ARBA" id="ARBA00023175"/>
    </source>
</evidence>
<dbReference type="Gene3D" id="3.40.850.10">
    <property type="entry name" value="Kinesin motor domain"/>
    <property type="match status" value="1"/>
</dbReference>
<evidence type="ECO:0000256" key="7">
    <source>
        <dbReference type="ARBA" id="ARBA00023054"/>
    </source>
</evidence>
<dbReference type="PANTHER" id="PTHR47972:SF45">
    <property type="entry name" value="PROTEIN CLARET SEGREGATIONAL"/>
    <property type="match status" value="1"/>
</dbReference>
<evidence type="ECO:0000256" key="9">
    <source>
        <dbReference type="ARBA" id="ARBA00023212"/>
    </source>
</evidence>
<feature type="region of interest" description="Disordered" evidence="13">
    <location>
        <begin position="1"/>
        <end position="102"/>
    </location>
</feature>
<dbReference type="GO" id="GO:0005524">
    <property type="term" value="F:ATP binding"/>
    <property type="evidence" value="ECO:0007669"/>
    <property type="project" value="UniProtKB-UniRule"/>
</dbReference>
<organism evidence="15 16">
    <name type="scientific">Venturia effusa</name>
    <dbReference type="NCBI Taxonomy" id="50376"/>
    <lineage>
        <taxon>Eukaryota</taxon>
        <taxon>Fungi</taxon>
        <taxon>Dikarya</taxon>
        <taxon>Ascomycota</taxon>
        <taxon>Pezizomycotina</taxon>
        <taxon>Dothideomycetes</taxon>
        <taxon>Pleosporomycetidae</taxon>
        <taxon>Venturiales</taxon>
        <taxon>Venturiaceae</taxon>
        <taxon>Venturia</taxon>
    </lineage>
</organism>
<dbReference type="GO" id="GO:0005874">
    <property type="term" value="C:microtubule"/>
    <property type="evidence" value="ECO:0007669"/>
    <property type="project" value="UniProtKB-KW"/>
</dbReference>
<keyword evidence="9" id="KW-0206">Cytoskeleton</keyword>
<dbReference type="GO" id="GO:0008569">
    <property type="term" value="F:minus-end-directed microtubule motor activity"/>
    <property type="evidence" value="ECO:0007669"/>
    <property type="project" value="UniProtKB-ARBA"/>
</dbReference>
<feature type="domain" description="Kinesin motor" evidence="14">
    <location>
        <begin position="646"/>
        <end position="977"/>
    </location>
</feature>
<dbReference type="AlphaFoldDB" id="A0A517LGP0"/>
<evidence type="ECO:0000256" key="4">
    <source>
        <dbReference type="ARBA" id="ARBA00022701"/>
    </source>
</evidence>
<dbReference type="FunFam" id="3.40.850.10:FF:000065">
    <property type="entry name" value="Kinesin-like protein"/>
    <property type="match status" value="1"/>
</dbReference>
<dbReference type="InterPro" id="IPR019821">
    <property type="entry name" value="Kinesin_motor_CS"/>
</dbReference>
<evidence type="ECO:0000256" key="5">
    <source>
        <dbReference type="ARBA" id="ARBA00022741"/>
    </source>
</evidence>
<dbReference type="GO" id="GO:0008017">
    <property type="term" value="F:microtubule binding"/>
    <property type="evidence" value="ECO:0007669"/>
    <property type="project" value="InterPro"/>
</dbReference>